<keyword evidence="8" id="KW-0336">GPI-anchor</keyword>
<proteinExistence type="inferred from homology"/>
<evidence type="ECO:0000259" key="23">
    <source>
        <dbReference type="PROSITE" id="PS51677"/>
    </source>
</evidence>
<dbReference type="Pfam" id="PF01522">
    <property type="entry name" value="Polysacc_deac_1"/>
    <property type="match status" value="1"/>
</dbReference>
<feature type="domain" description="NodB homology" evidence="23">
    <location>
        <begin position="157"/>
        <end position="350"/>
    </location>
</feature>
<dbReference type="CDD" id="cd10952">
    <property type="entry name" value="CE4_MrCDA_like"/>
    <property type="match status" value="1"/>
</dbReference>
<dbReference type="GO" id="GO:0071555">
    <property type="term" value="P:cell wall organization"/>
    <property type="evidence" value="ECO:0007669"/>
    <property type="project" value="UniProtKB-KW"/>
</dbReference>
<protein>
    <recommendedName>
        <fullName evidence="20">chitin deacetylase</fullName>
        <ecNumber evidence="20">3.5.1.41</ecNumber>
    </recommendedName>
</protein>
<reference evidence="24 25" key="1">
    <citation type="submission" date="2016-07" db="EMBL/GenBank/DDBJ databases">
        <title>Pervasive Adenine N6-methylation of Active Genes in Fungi.</title>
        <authorList>
            <consortium name="DOE Joint Genome Institute"/>
            <person name="Mondo S.J."/>
            <person name="Dannebaum R.O."/>
            <person name="Kuo R.C."/>
            <person name="Labutti K."/>
            <person name="Haridas S."/>
            <person name="Kuo A."/>
            <person name="Salamov A."/>
            <person name="Ahrendt S.R."/>
            <person name="Lipzen A."/>
            <person name="Sullivan W."/>
            <person name="Andreopoulos W.B."/>
            <person name="Clum A."/>
            <person name="Lindquist E."/>
            <person name="Daum C."/>
            <person name="Ramamoorthy G.K."/>
            <person name="Gryganskyi A."/>
            <person name="Culley D."/>
            <person name="Magnuson J.K."/>
            <person name="James T.Y."/>
            <person name="O'Malley M.A."/>
            <person name="Stajich J.E."/>
            <person name="Spatafora J.W."/>
            <person name="Visel A."/>
            <person name="Grigoriev I.V."/>
        </authorList>
    </citation>
    <scope>NUCLEOTIDE SEQUENCE [LARGE SCALE GENOMIC DNA]</scope>
    <source>
        <strain evidence="24 25">NRRL 1336</strain>
    </source>
</reference>
<keyword evidence="17" id="KW-0449">Lipoprotein</keyword>
<keyword evidence="16" id="KW-0170">Cobalt</keyword>
<evidence type="ECO:0000313" key="24">
    <source>
        <dbReference type="EMBL" id="ORZ12239.1"/>
    </source>
</evidence>
<keyword evidence="6" id="KW-0134">Cell wall</keyword>
<evidence type="ECO:0000256" key="10">
    <source>
        <dbReference type="ARBA" id="ARBA00022729"/>
    </source>
</evidence>
<keyword evidence="9" id="KW-0479">Metal-binding</keyword>
<keyword evidence="13" id="KW-0472">Membrane</keyword>
<keyword evidence="19" id="KW-0624">Polysaccharide degradation</keyword>
<dbReference type="FunFam" id="3.20.20.370:FF:000004">
    <property type="entry name" value="Related to Chitin deacetylase"/>
    <property type="match status" value="1"/>
</dbReference>
<evidence type="ECO:0000256" key="17">
    <source>
        <dbReference type="ARBA" id="ARBA00023288"/>
    </source>
</evidence>
<dbReference type="Gene3D" id="3.20.20.370">
    <property type="entry name" value="Glycoside hydrolase/deacetylase"/>
    <property type="match status" value="1"/>
</dbReference>
<evidence type="ECO:0000256" key="19">
    <source>
        <dbReference type="ARBA" id="ARBA00023326"/>
    </source>
</evidence>
<dbReference type="PROSITE" id="PS51677">
    <property type="entry name" value="NODB"/>
    <property type="match status" value="1"/>
</dbReference>
<name>A0A1X2I9C9_9FUNG</name>
<accession>A0A1X2I9C9</accession>
<dbReference type="EMBL" id="MCGE01000019">
    <property type="protein sequence ID" value="ORZ12239.1"/>
    <property type="molecule type" value="Genomic_DNA"/>
</dbReference>
<evidence type="ECO:0000256" key="2">
    <source>
        <dbReference type="ARBA" id="ARBA00004191"/>
    </source>
</evidence>
<dbReference type="Proteomes" id="UP000193560">
    <property type="component" value="Unassembled WGS sequence"/>
</dbReference>
<dbReference type="PANTHER" id="PTHR10587:SF98">
    <property type="entry name" value="CHITIN DEACETYLASE"/>
    <property type="match status" value="1"/>
</dbReference>
<evidence type="ECO:0000256" key="18">
    <source>
        <dbReference type="ARBA" id="ARBA00023316"/>
    </source>
</evidence>
<evidence type="ECO:0000256" key="13">
    <source>
        <dbReference type="ARBA" id="ARBA00023136"/>
    </source>
</evidence>
<comment type="catalytic activity">
    <reaction evidence="21">
        <text>[(1-&gt;4)-N-acetyl-beta-D-glucosaminyl](n) + n H2O = chitosan + n acetate</text>
        <dbReference type="Rhea" id="RHEA:10464"/>
        <dbReference type="Rhea" id="RHEA-COMP:9593"/>
        <dbReference type="Rhea" id="RHEA-COMP:9597"/>
        <dbReference type="ChEBI" id="CHEBI:15377"/>
        <dbReference type="ChEBI" id="CHEBI:17029"/>
        <dbReference type="ChEBI" id="CHEBI:30089"/>
        <dbReference type="ChEBI" id="CHEBI:57704"/>
        <dbReference type="EC" id="3.5.1.41"/>
    </reaction>
    <physiologicalReaction direction="left-to-right" evidence="21">
        <dbReference type="Rhea" id="RHEA:10465"/>
    </physiologicalReaction>
</comment>
<keyword evidence="25" id="KW-1185">Reference proteome</keyword>
<evidence type="ECO:0000256" key="5">
    <source>
        <dbReference type="ARBA" id="ARBA00022475"/>
    </source>
</evidence>
<evidence type="ECO:0000256" key="4">
    <source>
        <dbReference type="ARBA" id="ARBA00010973"/>
    </source>
</evidence>
<dbReference type="InterPro" id="IPR050248">
    <property type="entry name" value="Polysacc_deacetylase_ArnD"/>
</dbReference>
<comment type="cofactor">
    <cofactor evidence="1">
        <name>Co(2+)</name>
        <dbReference type="ChEBI" id="CHEBI:48828"/>
    </cofactor>
</comment>
<evidence type="ECO:0000256" key="11">
    <source>
        <dbReference type="ARBA" id="ARBA00022801"/>
    </source>
</evidence>
<dbReference type="GO" id="GO:0009272">
    <property type="term" value="P:fungal-type cell wall biogenesis"/>
    <property type="evidence" value="ECO:0007669"/>
    <property type="project" value="UniProtKB-ARBA"/>
</dbReference>
<keyword evidence="12" id="KW-0146">Chitin degradation</keyword>
<sequence>MAIRGVKSFVTSVALTQIIGFASAAEYWQAFNSSINPLNITIPQIPQTTSIDPTTECTYYNPDPSLFNVVASEWPTSWDIATSNGMNTSAEFTAVYNSIDWANAPNISVRTLSADGSIDMTGYDTTNDPDCWWTSSTCTVPKLKDVNADIYECPEPETWGLTYDDGPNCSHNAFYDYLQQQNLKASMFYIGSNVLDWPYGAMRGVRDGHHISSHTWSHRMMTTLTNQELLAEFYYTQKAIHMATGLTPRYWRAPYGDVDDRVRWIATQLNLTSILWDYDTNDWAAPTTETVEQVQQSYDEFIQMGTNGSMSTHGNIVLTHEITNVTMSLALNNLPNIMKNYKHVVNVAVCSNISYPYMEKTVAFPAFAEYVSQNSSSGGAASSVLGSNTNGGVTATGNAATQTSASSDASILGAPSILFTSLLFLSSVIYF</sequence>
<evidence type="ECO:0000256" key="3">
    <source>
        <dbReference type="ARBA" id="ARBA00004609"/>
    </source>
</evidence>
<evidence type="ECO:0000256" key="22">
    <source>
        <dbReference type="SAM" id="SignalP"/>
    </source>
</evidence>
<evidence type="ECO:0000256" key="21">
    <source>
        <dbReference type="ARBA" id="ARBA00048494"/>
    </source>
</evidence>
<dbReference type="GO" id="GO:0004099">
    <property type="term" value="F:chitin deacetylase activity"/>
    <property type="evidence" value="ECO:0007669"/>
    <property type="project" value="UniProtKB-EC"/>
</dbReference>
<keyword evidence="14" id="KW-0325">Glycoprotein</keyword>
<evidence type="ECO:0000256" key="15">
    <source>
        <dbReference type="ARBA" id="ARBA00023277"/>
    </source>
</evidence>
<dbReference type="GO" id="GO:0005886">
    <property type="term" value="C:plasma membrane"/>
    <property type="evidence" value="ECO:0007669"/>
    <property type="project" value="UniProtKB-SubCell"/>
</dbReference>
<evidence type="ECO:0000256" key="20">
    <source>
        <dbReference type="ARBA" id="ARBA00024056"/>
    </source>
</evidence>
<dbReference type="GO" id="GO:0006032">
    <property type="term" value="P:chitin catabolic process"/>
    <property type="evidence" value="ECO:0007669"/>
    <property type="project" value="UniProtKB-KW"/>
</dbReference>
<evidence type="ECO:0000256" key="6">
    <source>
        <dbReference type="ARBA" id="ARBA00022512"/>
    </source>
</evidence>
<keyword evidence="15" id="KW-0119">Carbohydrate metabolism</keyword>
<dbReference type="InterPro" id="IPR002509">
    <property type="entry name" value="NODB_dom"/>
</dbReference>
<dbReference type="GO" id="GO:0098552">
    <property type="term" value="C:side of membrane"/>
    <property type="evidence" value="ECO:0007669"/>
    <property type="project" value="UniProtKB-KW"/>
</dbReference>
<evidence type="ECO:0000256" key="12">
    <source>
        <dbReference type="ARBA" id="ARBA00023024"/>
    </source>
</evidence>
<dbReference type="EC" id="3.5.1.41" evidence="20"/>
<evidence type="ECO:0000256" key="1">
    <source>
        <dbReference type="ARBA" id="ARBA00001941"/>
    </source>
</evidence>
<keyword evidence="10 22" id="KW-0732">Signal</keyword>
<feature type="signal peptide" evidence="22">
    <location>
        <begin position="1"/>
        <end position="24"/>
    </location>
</feature>
<dbReference type="SUPFAM" id="SSF88713">
    <property type="entry name" value="Glycoside hydrolase/deacetylase"/>
    <property type="match status" value="1"/>
</dbReference>
<evidence type="ECO:0000256" key="16">
    <source>
        <dbReference type="ARBA" id="ARBA00023285"/>
    </source>
</evidence>
<comment type="similarity">
    <text evidence="4">Belongs to the polysaccharide deacetylase family.</text>
</comment>
<comment type="subcellular location">
    <subcellularLocation>
        <location evidence="3">Cell membrane</location>
        <topology evidence="3">Lipid-anchor</topology>
        <topology evidence="3">GPI-anchor</topology>
    </subcellularLocation>
    <subcellularLocation>
        <location evidence="2">Secreted</location>
        <location evidence="2">Cell wall</location>
    </subcellularLocation>
</comment>
<evidence type="ECO:0000256" key="9">
    <source>
        <dbReference type="ARBA" id="ARBA00022723"/>
    </source>
</evidence>
<dbReference type="STRING" id="90262.A0A1X2I9C9"/>
<evidence type="ECO:0000256" key="14">
    <source>
        <dbReference type="ARBA" id="ARBA00023180"/>
    </source>
</evidence>
<dbReference type="PANTHER" id="PTHR10587">
    <property type="entry name" value="GLYCOSYL TRANSFERASE-RELATED"/>
    <property type="match status" value="1"/>
</dbReference>
<evidence type="ECO:0000313" key="25">
    <source>
        <dbReference type="Proteomes" id="UP000193560"/>
    </source>
</evidence>
<gene>
    <name evidence="24" type="ORF">BCR42DRAFT_420277</name>
</gene>
<feature type="chain" id="PRO_5010859026" description="chitin deacetylase" evidence="22">
    <location>
        <begin position="25"/>
        <end position="431"/>
    </location>
</feature>
<keyword evidence="7" id="KW-0964">Secreted</keyword>
<dbReference type="InterPro" id="IPR011330">
    <property type="entry name" value="Glyco_hydro/deAcase_b/a-brl"/>
</dbReference>
<organism evidence="24 25">
    <name type="scientific">Absidia repens</name>
    <dbReference type="NCBI Taxonomy" id="90262"/>
    <lineage>
        <taxon>Eukaryota</taxon>
        <taxon>Fungi</taxon>
        <taxon>Fungi incertae sedis</taxon>
        <taxon>Mucoromycota</taxon>
        <taxon>Mucoromycotina</taxon>
        <taxon>Mucoromycetes</taxon>
        <taxon>Mucorales</taxon>
        <taxon>Cunninghamellaceae</taxon>
        <taxon>Absidia</taxon>
    </lineage>
</organism>
<dbReference type="OrthoDB" id="407355at2759"/>
<keyword evidence="5" id="KW-1003">Cell membrane</keyword>
<evidence type="ECO:0000256" key="8">
    <source>
        <dbReference type="ARBA" id="ARBA00022622"/>
    </source>
</evidence>
<evidence type="ECO:0000256" key="7">
    <source>
        <dbReference type="ARBA" id="ARBA00022525"/>
    </source>
</evidence>
<keyword evidence="11" id="KW-0378">Hydrolase</keyword>
<dbReference type="GO" id="GO:0046872">
    <property type="term" value="F:metal ion binding"/>
    <property type="evidence" value="ECO:0007669"/>
    <property type="project" value="UniProtKB-KW"/>
</dbReference>
<dbReference type="GO" id="GO:0000272">
    <property type="term" value="P:polysaccharide catabolic process"/>
    <property type="evidence" value="ECO:0007669"/>
    <property type="project" value="UniProtKB-KW"/>
</dbReference>
<dbReference type="AlphaFoldDB" id="A0A1X2I9C9"/>
<comment type="caution">
    <text evidence="24">The sequence shown here is derived from an EMBL/GenBank/DDBJ whole genome shotgun (WGS) entry which is preliminary data.</text>
</comment>
<keyword evidence="18" id="KW-0961">Cell wall biogenesis/degradation</keyword>